<reference evidence="2" key="1">
    <citation type="journal article" date="2008" name="Nature">
        <title>The amphioxus genome and the evolution of the chordate karyotype.</title>
        <authorList>
            <consortium name="US DOE Joint Genome Institute (JGI-PGF)"/>
            <person name="Putnam N.H."/>
            <person name="Butts T."/>
            <person name="Ferrier D.E.K."/>
            <person name="Furlong R.F."/>
            <person name="Hellsten U."/>
            <person name="Kawashima T."/>
            <person name="Robinson-Rechavi M."/>
            <person name="Shoguchi E."/>
            <person name="Terry A."/>
            <person name="Yu J.-K."/>
            <person name="Benito-Gutierrez E.L."/>
            <person name="Dubchak I."/>
            <person name="Garcia-Fernandez J."/>
            <person name="Gibson-Brown J.J."/>
            <person name="Grigoriev I.V."/>
            <person name="Horton A.C."/>
            <person name="de Jong P.J."/>
            <person name="Jurka J."/>
            <person name="Kapitonov V.V."/>
            <person name="Kohara Y."/>
            <person name="Kuroki Y."/>
            <person name="Lindquist E."/>
            <person name="Lucas S."/>
            <person name="Osoegawa K."/>
            <person name="Pennacchio L.A."/>
            <person name="Salamov A.A."/>
            <person name="Satou Y."/>
            <person name="Sauka-Spengler T."/>
            <person name="Schmutz J."/>
            <person name="Shin-I T."/>
            <person name="Toyoda A."/>
            <person name="Bronner-Fraser M."/>
            <person name="Fujiyama A."/>
            <person name="Holland L.Z."/>
            <person name="Holland P.W.H."/>
            <person name="Satoh N."/>
            <person name="Rokhsar D.S."/>
        </authorList>
    </citation>
    <scope>NUCLEOTIDE SEQUENCE [LARGE SCALE GENOMIC DNA]</scope>
    <source>
        <strain evidence="2">S238N-H82</strain>
        <tissue evidence="2">Testes</tissue>
    </source>
</reference>
<gene>
    <name evidence="2" type="ORF">BRAFLDRAFT_107814</name>
</gene>
<evidence type="ECO:0000256" key="1">
    <source>
        <dbReference type="SAM" id="MobiDB-lite"/>
    </source>
</evidence>
<sequence length="129" mass="14617">MRYRRPYRPSRTSRHPGPVMSTSQAVGSIGATKHNTCQEEGASRSNNAILQKSQSVGSSQQTHSRDRDNGLLHAANLTGRRPEHGGHSICAVRKFRSTRPTGPQHQYWSRFSLVSSVPMRYHRRRARRV</sequence>
<feature type="region of interest" description="Disordered" evidence="1">
    <location>
        <begin position="1"/>
        <end position="86"/>
    </location>
</feature>
<evidence type="ECO:0000313" key="2">
    <source>
        <dbReference type="EMBL" id="EEN58940.1"/>
    </source>
</evidence>
<protein>
    <submittedName>
        <fullName evidence="2">Uncharacterized protein</fullName>
    </submittedName>
</protein>
<feature type="compositionally biased region" description="Basic residues" evidence="1">
    <location>
        <begin position="1"/>
        <end position="14"/>
    </location>
</feature>
<dbReference type="InParanoid" id="C3YL70"/>
<accession>C3YL70</accession>
<name>C3YL70_BRAFL</name>
<feature type="compositionally biased region" description="Polar residues" evidence="1">
    <location>
        <begin position="43"/>
        <end position="62"/>
    </location>
</feature>
<organism>
    <name type="scientific">Branchiostoma floridae</name>
    <name type="common">Florida lancelet</name>
    <name type="synonym">Amphioxus</name>
    <dbReference type="NCBI Taxonomy" id="7739"/>
    <lineage>
        <taxon>Eukaryota</taxon>
        <taxon>Metazoa</taxon>
        <taxon>Chordata</taxon>
        <taxon>Cephalochordata</taxon>
        <taxon>Leptocardii</taxon>
        <taxon>Amphioxiformes</taxon>
        <taxon>Branchiostomatidae</taxon>
        <taxon>Branchiostoma</taxon>
    </lineage>
</organism>
<dbReference type="AlphaFoldDB" id="C3YL70"/>
<proteinExistence type="predicted"/>
<dbReference type="EMBL" id="GG666526">
    <property type="protein sequence ID" value="EEN58940.1"/>
    <property type="molecule type" value="Genomic_DNA"/>
</dbReference>